<feature type="domain" description="Zinc finger DksA/TraR C4-type" evidence="5">
    <location>
        <begin position="35"/>
        <end position="63"/>
    </location>
</feature>
<dbReference type="PANTHER" id="PTHR38777:SF1">
    <property type="entry name" value="DNAK SUPPRESSOR PROTEIN"/>
    <property type="match status" value="1"/>
</dbReference>
<dbReference type="PANTHER" id="PTHR38777">
    <property type="entry name" value="FELS-2 PROPHAGE PROTEIN"/>
    <property type="match status" value="1"/>
</dbReference>
<dbReference type="AlphaFoldDB" id="A0A0D8LCC5"/>
<sequence>MSDEIDRANDHAALVLESQIAAARITAAGVSAFECEGCGKPIPEPRRRAVVGCTMCIDCQAIDELKNKHYRSV</sequence>
<evidence type="ECO:0000256" key="4">
    <source>
        <dbReference type="PROSITE-ProRule" id="PRU00510"/>
    </source>
</evidence>
<proteinExistence type="predicted"/>
<keyword evidence="1" id="KW-0479">Metal-binding</keyword>
<dbReference type="GO" id="GO:0008270">
    <property type="term" value="F:zinc ion binding"/>
    <property type="evidence" value="ECO:0007669"/>
    <property type="project" value="UniProtKB-KW"/>
</dbReference>
<dbReference type="Pfam" id="PF01258">
    <property type="entry name" value="zf-dskA_traR"/>
    <property type="match status" value="1"/>
</dbReference>
<evidence type="ECO:0000256" key="2">
    <source>
        <dbReference type="ARBA" id="ARBA00022771"/>
    </source>
</evidence>
<accession>A0A0D8LCC5</accession>
<evidence type="ECO:0000256" key="1">
    <source>
        <dbReference type="ARBA" id="ARBA00022723"/>
    </source>
</evidence>
<dbReference type="PATRIC" id="fig|582.24.peg.1906"/>
<dbReference type="InterPro" id="IPR012783">
    <property type="entry name" value="Znf_C4_TraR"/>
</dbReference>
<name>A0A0D8LCC5_MORMO</name>
<gene>
    <name evidence="6" type="ORF">UA45_06275</name>
</gene>
<dbReference type="EMBL" id="JZSH01000048">
    <property type="protein sequence ID" value="KJF78408.1"/>
    <property type="molecule type" value="Genomic_DNA"/>
</dbReference>
<dbReference type="GO" id="GO:1900378">
    <property type="term" value="P:positive regulation of secondary metabolite biosynthetic process"/>
    <property type="evidence" value="ECO:0007669"/>
    <property type="project" value="TreeGrafter"/>
</dbReference>
<dbReference type="SUPFAM" id="SSF57716">
    <property type="entry name" value="Glucocorticoid receptor-like (DNA-binding domain)"/>
    <property type="match status" value="1"/>
</dbReference>
<organism evidence="6 7">
    <name type="scientific">Morganella morganii</name>
    <name type="common">Proteus morganii</name>
    <dbReference type="NCBI Taxonomy" id="582"/>
    <lineage>
        <taxon>Bacteria</taxon>
        <taxon>Pseudomonadati</taxon>
        <taxon>Pseudomonadota</taxon>
        <taxon>Gammaproteobacteria</taxon>
        <taxon>Enterobacterales</taxon>
        <taxon>Morganellaceae</taxon>
        <taxon>Morganella</taxon>
    </lineage>
</organism>
<evidence type="ECO:0000313" key="7">
    <source>
        <dbReference type="Proteomes" id="UP000032582"/>
    </source>
</evidence>
<comment type="caution">
    <text evidence="6">The sequence shown here is derived from an EMBL/GenBank/DDBJ whole genome shotgun (WGS) entry which is preliminary data.</text>
</comment>
<evidence type="ECO:0000313" key="6">
    <source>
        <dbReference type="EMBL" id="KJF78408.1"/>
    </source>
</evidence>
<dbReference type="RefSeq" id="WP_045138031.1">
    <property type="nucleotide sequence ID" value="NZ_CP076623.1"/>
</dbReference>
<dbReference type="NCBIfam" id="TIGR02419">
    <property type="entry name" value="C4_traR_proteo"/>
    <property type="match status" value="1"/>
</dbReference>
<keyword evidence="2" id="KW-0863">Zinc-finger</keyword>
<protein>
    <recommendedName>
        <fullName evidence="5">Zinc finger DksA/TraR C4-type domain-containing protein</fullName>
    </recommendedName>
</protein>
<keyword evidence="3" id="KW-0862">Zinc</keyword>
<dbReference type="Gene3D" id="1.20.120.910">
    <property type="entry name" value="DksA, coiled-coil domain"/>
    <property type="match status" value="1"/>
</dbReference>
<dbReference type="Proteomes" id="UP000032582">
    <property type="component" value="Unassembled WGS sequence"/>
</dbReference>
<evidence type="ECO:0000256" key="3">
    <source>
        <dbReference type="ARBA" id="ARBA00022833"/>
    </source>
</evidence>
<feature type="zinc finger region" description="dksA C4-type" evidence="4">
    <location>
        <begin position="35"/>
        <end position="59"/>
    </location>
</feature>
<dbReference type="PROSITE" id="PS51128">
    <property type="entry name" value="ZF_DKSA_2"/>
    <property type="match status" value="1"/>
</dbReference>
<reference evidence="6 7" key="1">
    <citation type="submission" date="2015-02" db="EMBL/GenBank/DDBJ databases">
        <title>Whole genome shotgun sequencing of cultured foodborne pathogen.</title>
        <authorList>
            <person name="Timme R."/>
            <person name="Allard M.W."/>
            <person name="Strain E."/>
            <person name="Evans P.S."/>
            <person name="Brown E."/>
        </authorList>
    </citation>
    <scope>NUCLEOTIDE SEQUENCE [LARGE SCALE GENOMIC DNA]</scope>
    <source>
        <strain evidence="6 7">GCSL-TSO-24</strain>
    </source>
</reference>
<evidence type="ECO:0000259" key="5">
    <source>
        <dbReference type="Pfam" id="PF01258"/>
    </source>
</evidence>
<dbReference type="InterPro" id="IPR000962">
    <property type="entry name" value="Znf_DskA_TraR"/>
</dbReference>